<sequence length="52" mass="6063">MQPEAKKIQPMVTISVDTILFFMDVRVGIELRMSSDIFHLSAKNRNRLLNEE</sequence>
<name>M6VMA5_9LEPT</name>
<comment type="caution">
    <text evidence="1">The sequence shown here is derived from an EMBL/GenBank/DDBJ whole genome shotgun (WGS) entry which is preliminary data.</text>
</comment>
<dbReference type="EMBL" id="AKWE02000071">
    <property type="protein sequence ID" value="EMO58597.1"/>
    <property type="molecule type" value="Genomic_DNA"/>
</dbReference>
<accession>M6VMA5</accession>
<dbReference type="AlphaFoldDB" id="M6VMA5"/>
<reference evidence="1 2" key="1">
    <citation type="submission" date="2013-01" db="EMBL/GenBank/DDBJ databases">
        <authorList>
            <person name="Harkins D.M."/>
            <person name="Durkin A.S."/>
            <person name="Brinkac L.M."/>
            <person name="Haft D.H."/>
            <person name="Selengut J.D."/>
            <person name="Sanka R."/>
            <person name="DePew J."/>
            <person name="Purushe J."/>
            <person name="Matthias M.A."/>
            <person name="Vinetz J.M."/>
            <person name="Sutton G.G."/>
            <person name="Nierman W.C."/>
            <person name="Fouts D.E."/>
        </authorList>
    </citation>
    <scope>NUCLEOTIDE SEQUENCE [LARGE SCALE GENOMIC DNA]</scope>
    <source>
        <strain evidence="1 2">CBC1416</strain>
    </source>
</reference>
<evidence type="ECO:0000313" key="1">
    <source>
        <dbReference type="EMBL" id="EMO58597.1"/>
    </source>
</evidence>
<gene>
    <name evidence="1" type="ORF">LEP1GSC161_2710</name>
</gene>
<dbReference type="Proteomes" id="UP000012149">
    <property type="component" value="Unassembled WGS sequence"/>
</dbReference>
<organism evidence="1 2">
    <name type="scientific">Leptospira santarosai str. CBC1416</name>
    <dbReference type="NCBI Taxonomy" id="1193059"/>
    <lineage>
        <taxon>Bacteria</taxon>
        <taxon>Pseudomonadati</taxon>
        <taxon>Spirochaetota</taxon>
        <taxon>Spirochaetia</taxon>
        <taxon>Leptospirales</taxon>
        <taxon>Leptospiraceae</taxon>
        <taxon>Leptospira</taxon>
    </lineage>
</organism>
<protein>
    <submittedName>
        <fullName evidence="1">Uncharacterized protein</fullName>
    </submittedName>
</protein>
<proteinExistence type="predicted"/>
<evidence type="ECO:0000313" key="2">
    <source>
        <dbReference type="Proteomes" id="UP000012149"/>
    </source>
</evidence>